<dbReference type="EMBL" id="QPIW01000045">
    <property type="protein sequence ID" value="RDB02394.1"/>
    <property type="molecule type" value="Genomic_DNA"/>
</dbReference>
<sequence>MGNRLLTNLPSFFLLFGFALGLKHRTAGLFLGDHLLVVLKKGIPAAARRSQMGDRPAYGRKKSKYLGNSHRGMSRA</sequence>
<organism evidence="2 3">
    <name type="scientific">Runella aurantiaca</name>
    <dbReference type="NCBI Taxonomy" id="2282308"/>
    <lineage>
        <taxon>Bacteria</taxon>
        <taxon>Pseudomonadati</taxon>
        <taxon>Bacteroidota</taxon>
        <taxon>Cytophagia</taxon>
        <taxon>Cytophagales</taxon>
        <taxon>Spirosomataceae</taxon>
        <taxon>Runella</taxon>
    </lineage>
</organism>
<reference evidence="2 3" key="1">
    <citation type="submission" date="2018-07" db="EMBL/GenBank/DDBJ databases">
        <title>Genome analysis of Runella aurantiaca.</title>
        <authorList>
            <person name="Yang X."/>
        </authorList>
    </citation>
    <scope>NUCLEOTIDE SEQUENCE [LARGE SCALE GENOMIC DNA]</scope>
    <source>
        <strain evidence="2 3">YX9</strain>
    </source>
</reference>
<feature type="region of interest" description="Disordered" evidence="1">
    <location>
        <begin position="46"/>
        <end position="76"/>
    </location>
</feature>
<comment type="caution">
    <text evidence="2">The sequence shown here is derived from an EMBL/GenBank/DDBJ whole genome shotgun (WGS) entry which is preliminary data.</text>
</comment>
<accession>A0A369I5C6</accession>
<keyword evidence="3" id="KW-1185">Reference proteome</keyword>
<protein>
    <submittedName>
        <fullName evidence="2">Uncharacterized protein</fullName>
    </submittedName>
</protein>
<name>A0A369I5C6_9BACT</name>
<proteinExistence type="predicted"/>
<dbReference type="AlphaFoldDB" id="A0A369I5C6"/>
<evidence type="ECO:0000256" key="1">
    <source>
        <dbReference type="SAM" id="MobiDB-lite"/>
    </source>
</evidence>
<gene>
    <name evidence="2" type="ORF">DVG78_29090</name>
</gene>
<evidence type="ECO:0000313" key="2">
    <source>
        <dbReference type="EMBL" id="RDB02394.1"/>
    </source>
</evidence>
<evidence type="ECO:0000313" key="3">
    <source>
        <dbReference type="Proteomes" id="UP000253141"/>
    </source>
</evidence>
<dbReference type="Proteomes" id="UP000253141">
    <property type="component" value="Unassembled WGS sequence"/>
</dbReference>